<dbReference type="PROSITE" id="PS51999">
    <property type="entry name" value="ZF_GRF"/>
    <property type="match status" value="1"/>
</dbReference>
<keyword evidence="6" id="KW-1133">Transmembrane helix</keyword>
<organism evidence="8 9">
    <name type="scientific">Tagetes erecta</name>
    <name type="common">African marigold</name>
    <dbReference type="NCBI Taxonomy" id="13708"/>
    <lineage>
        <taxon>Eukaryota</taxon>
        <taxon>Viridiplantae</taxon>
        <taxon>Streptophyta</taxon>
        <taxon>Embryophyta</taxon>
        <taxon>Tracheophyta</taxon>
        <taxon>Spermatophyta</taxon>
        <taxon>Magnoliopsida</taxon>
        <taxon>eudicotyledons</taxon>
        <taxon>Gunneridae</taxon>
        <taxon>Pentapetalae</taxon>
        <taxon>asterids</taxon>
        <taxon>campanulids</taxon>
        <taxon>Asterales</taxon>
        <taxon>Asteraceae</taxon>
        <taxon>Asteroideae</taxon>
        <taxon>Heliantheae alliance</taxon>
        <taxon>Tageteae</taxon>
        <taxon>Tagetes</taxon>
    </lineage>
</organism>
<keyword evidence="1" id="KW-0479">Metal-binding</keyword>
<proteinExistence type="predicted"/>
<evidence type="ECO:0000256" key="1">
    <source>
        <dbReference type="ARBA" id="ARBA00022723"/>
    </source>
</evidence>
<evidence type="ECO:0000256" key="2">
    <source>
        <dbReference type="ARBA" id="ARBA00022771"/>
    </source>
</evidence>
<keyword evidence="3" id="KW-0862">Zinc</keyword>
<evidence type="ECO:0000256" key="3">
    <source>
        <dbReference type="ARBA" id="ARBA00022833"/>
    </source>
</evidence>
<feature type="coiled-coil region" evidence="5">
    <location>
        <begin position="80"/>
        <end position="114"/>
    </location>
</feature>
<evidence type="ECO:0000259" key="7">
    <source>
        <dbReference type="PROSITE" id="PS51999"/>
    </source>
</evidence>
<name>A0AAD8KQG5_TARER</name>
<keyword evidence="6" id="KW-0472">Membrane</keyword>
<keyword evidence="6" id="KW-0812">Transmembrane</keyword>
<dbReference type="Proteomes" id="UP001229421">
    <property type="component" value="Unassembled WGS sequence"/>
</dbReference>
<dbReference type="AlphaFoldDB" id="A0AAD8KQG5"/>
<keyword evidence="5" id="KW-0175">Coiled coil</keyword>
<dbReference type="InterPro" id="IPR010666">
    <property type="entry name" value="Znf_GRF"/>
</dbReference>
<dbReference type="EMBL" id="JAUHHV010000005">
    <property type="protein sequence ID" value="KAK1423850.1"/>
    <property type="molecule type" value="Genomic_DNA"/>
</dbReference>
<evidence type="ECO:0000256" key="4">
    <source>
        <dbReference type="PROSITE-ProRule" id="PRU01343"/>
    </source>
</evidence>
<gene>
    <name evidence="8" type="ORF">QVD17_19159</name>
</gene>
<keyword evidence="9" id="KW-1185">Reference proteome</keyword>
<evidence type="ECO:0000256" key="6">
    <source>
        <dbReference type="SAM" id="Phobius"/>
    </source>
</evidence>
<feature type="domain" description="GRF-type" evidence="7">
    <location>
        <begin position="28"/>
        <end position="70"/>
    </location>
</feature>
<dbReference type="Pfam" id="PF06839">
    <property type="entry name" value="Zn_ribbon_GRF"/>
    <property type="match status" value="1"/>
</dbReference>
<evidence type="ECO:0000313" key="9">
    <source>
        <dbReference type="Proteomes" id="UP001229421"/>
    </source>
</evidence>
<sequence length="140" mass="16152">MSSSSSSSILPYKKLKIFRLGTDGNVYCNHNMVAVLRVAGSRSVRHGHEFYGCTLWPESDCKFFIWKEYVDVMFGEGSNFKQLEMKNKSLELKIENLKMDKMLLQTENKCLKNKLKFKSNKVSVAAIVLVLGAMYWYFVD</sequence>
<reference evidence="8" key="1">
    <citation type="journal article" date="2023" name="bioRxiv">
        <title>Improved chromosome-level genome assembly for marigold (Tagetes erecta).</title>
        <authorList>
            <person name="Jiang F."/>
            <person name="Yuan L."/>
            <person name="Wang S."/>
            <person name="Wang H."/>
            <person name="Xu D."/>
            <person name="Wang A."/>
            <person name="Fan W."/>
        </authorList>
    </citation>
    <scope>NUCLEOTIDE SEQUENCE</scope>
    <source>
        <strain evidence="8">WSJ</strain>
        <tissue evidence="8">Leaf</tissue>
    </source>
</reference>
<keyword evidence="2 4" id="KW-0863">Zinc-finger</keyword>
<comment type="caution">
    <text evidence="8">The sequence shown here is derived from an EMBL/GenBank/DDBJ whole genome shotgun (WGS) entry which is preliminary data.</text>
</comment>
<evidence type="ECO:0000313" key="8">
    <source>
        <dbReference type="EMBL" id="KAK1423850.1"/>
    </source>
</evidence>
<accession>A0AAD8KQG5</accession>
<protein>
    <recommendedName>
        <fullName evidence="7">GRF-type domain-containing protein</fullName>
    </recommendedName>
</protein>
<dbReference type="GO" id="GO:0008270">
    <property type="term" value="F:zinc ion binding"/>
    <property type="evidence" value="ECO:0007669"/>
    <property type="project" value="UniProtKB-KW"/>
</dbReference>
<feature type="transmembrane region" description="Helical" evidence="6">
    <location>
        <begin position="122"/>
        <end position="139"/>
    </location>
</feature>
<evidence type="ECO:0000256" key="5">
    <source>
        <dbReference type="SAM" id="Coils"/>
    </source>
</evidence>